<name>A0AAW1WE36_RUBAR</name>
<dbReference type="AlphaFoldDB" id="A0AAW1WE36"/>
<dbReference type="PANTHER" id="PTHR31111:SF136">
    <property type="entry name" value="F-BOX ASSOCIATED DOMAIN-CONTAINING PROTEIN"/>
    <property type="match status" value="1"/>
</dbReference>
<dbReference type="InterPro" id="IPR017451">
    <property type="entry name" value="F-box-assoc_interact_dom"/>
</dbReference>
<dbReference type="EMBL" id="JBEDUW010000006">
    <property type="protein sequence ID" value="KAK9921734.1"/>
    <property type="molecule type" value="Genomic_DNA"/>
</dbReference>
<dbReference type="Proteomes" id="UP001457282">
    <property type="component" value="Unassembled WGS sequence"/>
</dbReference>
<dbReference type="InterPro" id="IPR001810">
    <property type="entry name" value="F-box_dom"/>
</dbReference>
<accession>A0AAW1WE36</accession>
<sequence length="412" mass="47209">MLRTKRMSQCSNNAKLMDLPVDVLINILLRLPVKSLCCTQCVSKTLLHIVEARSFATLVHLRLRNTASHTVAEVPQILLLTRSRANGNLTTILPSHRYDGNALRKNRQAIVSEFASSRYDYHVDFVFCNLFFFKDSEYGGPCFLFNPLRGEVLFPPTSNIQVPTYRIKKTFIDWYGMGFDNTTNTHKIVRVSGNAQYRLVAQVYVLGTSSWKEVRSVPPCNLGAKDVSAYGDMHWLINLSSEGGQIRIVSFDFKKDEFCWTPPPTLRKPDVSSSWLQLLNLRGSMAIVDVSSGTDIEIWVLRSYEKKEWVRDYYINIEMMVDGPQYLGQLSTSSGEWEHGIFIIEYRVNTINLFFVDIRSDSVKRISIGRGEYTRILSYTGSLISLKNYGYLAEAETGNWKNDFSKKSWQFE</sequence>
<protein>
    <recommendedName>
        <fullName evidence="1">F-box domain-containing protein</fullName>
    </recommendedName>
</protein>
<dbReference type="InterPro" id="IPR013187">
    <property type="entry name" value="F-box-assoc_dom_typ3"/>
</dbReference>
<organism evidence="2 3">
    <name type="scientific">Rubus argutus</name>
    <name type="common">Southern blackberry</name>
    <dbReference type="NCBI Taxonomy" id="59490"/>
    <lineage>
        <taxon>Eukaryota</taxon>
        <taxon>Viridiplantae</taxon>
        <taxon>Streptophyta</taxon>
        <taxon>Embryophyta</taxon>
        <taxon>Tracheophyta</taxon>
        <taxon>Spermatophyta</taxon>
        <taxon>Magnoliopsida</taxon>
        <taxon>eudicotyledons</taxon>
        <taxon>Gunneridae</taxon>
        <taxon>Pentapetalae</taxon>
        <taxon>rosids</taxon>
        <taxon>fabids</taxon>
        <taxon>Rosales</taxon>
        <taxon>Rosaceae</taxon>
        <taxon>Rosoideae</taxon>
        <taxon>Rosoideae incertae sedis</taxon>
        <taxon>Rubus</taxon>
    </lineage>
</organism>
<dbReference type="Pfam" id="PF08268">
    <property type="entry name" value="FBA_3"/>
    <property type="match status" value="1"/>
</dbReference>
<dbReference type="PANTHER" id="PTHR31111">
    <property type="entry name" value="BNAA05G37150D PROTEIN-RELATED"/>
    <property type="match status" value="1"/>
</dbReference>
<evidence type="ECO:0000313" key="3">
    <source>
        <dbReference type="Proteomes" id="UP001457282"/>
    </source>
</evidence>
<dbReference type="Pfam" id="PF00646">
    <property type="entry name" value="F-box"/>
    <property type="match status" value="1"/>
</dbReference>
<dbReference type="PROSITE" id="PS50181">
    <property type="entry name" value="FBOX"/>
    <property type="match status" value="1"/>
</dbReference>
<keyword evidence="3" id="KW-1185">Reference proteome</keyword>
<proteinExistence type="predicted"/>
<gene>
    <name evidence="2" type="ORF">M0R45_030232</name>
</gene>
<dbReference type="InterPro" id="IPR036047">
    <property type="entry name" value="F-box-like_dom_sf"/>
</dbReference>
<dbReference type="SUPFAM" id="SSF81383">
    <property type="entry name" value="F-box domain"/>
    <property type="match status" value="1"/>
</dbReference>
<evidence type="ECO:0000259" key="1">
    <source>
        <dbReference type="PROSITE" id="PS50181"/>
    </source>
</evidence>
<reference evidence="2 3" key="1">
    <citation type="journal article" date="2023" name="G3 (Bethesda)">
        <title>A chromosome-length genome assembly and annotation of blackberry (Rubus argutus, cv. 'Hillquist').</title>
        <authorList>
            <person name="Bruna T."/>
            <person name="Aryal R."/>
            <person name="Dudchenko O."/>
            <person name="Sargent D.J."/>
            <person name="Mead D."/>
            <person name="Buti M."/>
            <person name="Cavallini A."/>
            <person name="Hytonen T."/>
            <person name="Andres J."/>
            <person name="Pham M."/>
            <person name="Weisz D."/>
            <person name="Mascagni F."/>
            <person name="Usai G."/>
            <person name="Natali L."/>
            <person name="Bassil N."/>
            <person name="Fernandez G.E."/>
            <person name="Lomsadze A."/>
            <person name="Armour M."/>
            <person name="Olukolu B."/>
            <person name="Poorten T."/>
            <person name="Britton C."/>
            <person name="Davik J."/>
            <person name="Ashrafi H."/>
            <person name="Aiden E.L."/>
            <person name="Borodovsky M."/>
            <person name="Worthington M."/>
        </authorList>
    </citation>
    <scope>NUCLEOTIDE SEQUENCE [LARGE SCALE GENOMIC DNA]</scope>
    <source>
        <strain evidence="2">PI 553951</strain>
    </source>
</reference>
<comment type="caution">
    <text evidence="2">The sequence shown here is derived from an EMBL/GenBank/DDBJ whole genome shotgun (WGS) entry which is preliminary data.</text>
</comment>
<feature type="domain" description="F-box" evidence="1">
    <location>
        <begin position="13"/>
        <end position="58"/>
    </location>
</feature>
<dbReference type="NCBIfam" id="TIGR01640">
    <property type="entry name" value="F_box_assoc_1"/>
    <property type="match status" value="1"/>
</dbReference>
<evidence type="ECO:0000313" key="2">
    <source>
        <dbReference type="EMBL" id="KAK9921734.1"/>
    </source>
</evidence>